<evidence type="ECO:0000313" key="3">
    <source>
        <dbReference type="Proteomes" id="UP000230002"/>
    </source>
</evidence>
<dbReference type="Proteomes" id="UP000230002">
    <property type="component" value="Unassembled WGS sequence"/>
</dbReference>
<protein>
    <submittedName>
        <fullName evidence="2">Uncharacterized protein</fullName>
    </submittedName>
</protein>
<name>A0A2G8SJN1_9APHY</name>
<gene>
    <name evidence="2" type="ORF">GSI_03681</name>
</gene>
<dbReference type="OrthoDB" id="3253416at2759"/>
<proteinExistence type="predicted"/>
<sequence length="165" mass="19095">MNMNTHARMGRFYKARVLAFPGSHWSHLLPRSFNSALRHTPPRMAQMITFRLNTKPTYSERMTDARSAITNDRNATMAWSRKSYMKNIVTRYRVRIEGWPLAEVPFRNLSDVSNLPKLELLLRGWKEGTIRFCRIHDAQYQQMLTDPTPWIGPPSAEGEGDGDAD</sequence>
<organism evidence="2 3">
    <name type="scientific">Ganoderma sinense ZZ0214-1</name>
    <dbReference type="NCBI Taxonomy" id="1077348"/>
    <lineage>
        <taxon>Eukaryota</taxon>
        <taxon>Fungi</taxon>
        <taxon>Dikarya</taxon>
        <taxon>Basidiomycota</taxon>
        <taxon>Agaricomycotina</taxon>
        <taxon>Agaricomycetes</taxon>
        <taxon>Polyporales</taxon>
        <taxon>Polyporaceae</taxon>
        <taxon>Ganoderma</taxon>
    </lineage>
</organism>
<reference evidence="2 3" key="1">
    <citation type="journal article" date="2015" name="Sci. Rep.">
        <title>Chromosome-level genome map provides insights into diverse defense mechanisms in the medicinal fungus Ganoderma sinense.</title>
        <authorList>
            <person name="Zhu Y."/>
            <person name="Xu J."/>
            <person name="Sun C."/>
            <person name="Zhou S."/>
            <person name="Xu H."/>
            <person name="Nelson D.R."/>
            <person name="Qian J."/>
            <person name="Song J."/>
            <person name="Luo H."/>
            <person name="Xiang L."/>
            <person name="Li Y."/>
            <person name="Xu Z."/>
            <person name="Ji A."/>
            <person name="Wang L."/>
            <person name="Lu S."/>
            <person name="Hayward A."/>
            <person name="Sun W."/>
            <person name="Li X."/>
            <person name="Schwartz D.C."/>
            <person name="Wang Y."/>
            <person name="Chen S."/>
        </authorList>
    </citation>
    <scope>NUCLEOTIDE SEQUENCE [LARGE SCALE GENOMIC DNA]</scope>
    <source>
        <strain evidence="2 3">ZZ0214-1</strain>
    </source>
</reference>
<feature type="region of interest" description="Disordered" evidence="1">
    <location>
        <begin position="146"/>
        <end position="165"/>
    </location>
</feature>
<accession>A0A2G8SJN1</accession>
<evidence type="ECO:0000256" key="1">
    <source>
        <dbReference type="SAM" id="MobiDB-lite"/>
    </source>
</evidence>
<dbReference type="STRING" id="1077348.A0A2G8SJN1"/>
<dbReference type="EMBL" id="AYKW01000006">
    <property type="protein sequence ID" value="PIL33973.1"/>
    <property type="molecule type" value="Genomic_DNA"/>
</dbReference>
<keyword evidence="3" id="KW-1185">Reference proteome</keyword>
<evidence type="ECO:0000313" key="2">
    <source>
        <dbReference type="EMBL" id="PIL33973.1"/>
    </source>
</evidence>
<comment type="caution">
    <text evidence="2">The sequence shown here is derived from an EMBL/GenBank/DDBJ whole genome shotgun (WGS) entry which is preliminary data.</text>
</comment>
<dbReference type="AlphaFoldDB" id="A0A2G8SJN1"/>